<sequence>MSDATTSKALAVIRRSQGDEDGASLRLQRKQVPELASDLADEYDVVDLGVHTGFSILSRDKDDSRIDDNDEILNAIDRVRTGEYDHVVAWDDSRLARDDFFAEWRRAAASGGAEFAFVAGDVNVDSMEHGVRRTVETAIKREEIRKAREAVNDREQRAMWNSRPPVGLEFDDAREYLVASEWFDTVVDALAMRADGVSYRSIADETGLSRGAIERWVNHVEDRARSCRDDGTARALLDAAPNDAIDDYEGDDLSATSGGEAA</sequence>
<dbReference type="Proteomes" id="UP000663203">
    <property type="component" value="Chromosome"/>
</dbReference>
<reference evidence="3 4" key="1">
    <citation type="submission" date="2021-03" db="EMBL/GenBank/DDBJ databases">
        <title>Haloterrigena longa sp. nov. and Haloterrigena limicola sp. nov., extremely halophilic archaea isolated from a salt lake.</title>
        <authorList>
            <person name="Henglin C."/>
        </authorList>
    </citation>
    <scope>NUCLEOTIDE SEQUENCE [LARGE SCALE GENOMIC DNA]</scope>
    <source>
        <strain evidence="3 4">KZCA68</strain>
    </source>
</reference>
<protein>
    <recommendedName>
        <fullName evidence="2">Resolvase/invertase-type recombinase catalytic domain-containing protein</fullName>
    </recommendedName>
</protein>
<gene>
    <name evidence="3" type="ORF">J0X25_12240</name>
</gene>
<evidence type="ECO:0000313" key="3">
    <source>
        <dbReference type="EMBL" id="QSW98175.1"/>
    </source>
</evidence>
<dbReference type="RefSeq" id="WP_207287791.1">
    <property type="nucleotide sequence ID" value="NZ_CP071462.1"/>
</dbReference>
<dbReference type="SMART" id="SM00857">
    <property type="entry name" value="Resolvase"/>
    <property type="match status" value="1"/>
</dbReference>
<dbReference type="InterPro" id="IPR006119">
    <property type="entry name" value="Resolv_N"/>
</dbReference>
<evidence type="ECO:0000259" key="2">
    <source>
        <dbReference type="SMART" id="SM00857"/>
    </source>
</evidence>
<dbReference type="Gene3D" id="3.40.50.1390">
    <property type="entry name" value="Resolvase, N-terminal catalytic domain"/>
    <property type="match status" value="1"/>
</dbReference>
<dbReference type="GeneID" id="63188087"/>
<feature type="region of interest" description="Disordered" evidence="1">
    <location>
        <begin position="240"/>
        <end position="262"/>
    </location>
</feature>
<dbReference type="EMBL" id="CP071462">
    <property type="protein sequence ID" value="QSW98175.1"/>
    <property type="molecule type" value="Genomic_DNA"/>
</dbReference>
<proteinExistence type="predicted"/>
<dbReference type="InterPro" id="IPR036162">
    <property type="entry name" value="Resolvase-like_N_sf"/>
</dbReference>
<evidence type="ECO:0000256" key="1">
    <source>
        <dbReference type="SAM" id="MobiDB-lite"/>
    </source>
</evidence>
<organism evidence="3 4">
    <name type="scientific">Haloterrigena alkaliphila</name>
    <dbReference type="NCBI Taxonomy" id="2816475"/>
    <lineage>
        <taxon>Archaea</taxon>
        <taxon>Methanobacteriati</taxon>
        <taxon>Methanobacteriota</taxon>
        <taxon>Stenosarchaea group</taxon>
        <taxon>Halobacteria</taxon>
        <taxon>Halobacteriales</taxon>
        <taxon>Natrialbaceae</taxon>
        <taxon>Haloterrigena</taxon>
    </lineage>
</organism>
<evidence type="ECO:0000313" key="4">
    <source>
        <dbReference type="Proteomes" id="UP000663203"/>
    </source>
</evidence>
<keyword evidence="4" id="KW-1185">Reference proteome</keyword>
<feature type="domain" description="Resolvase/invertase-type recombinase catalytic" evidence="2">
    <location>
        <begin position="9"/>
        <end position="164"/>
    </location>
</feature>
<name>A0A8A2VD65_9EURY</name>
<dbReference type="AlphaFoldDB" id="A0A8A2VD65"/>
<dbReference type="GO" id="GO:0000150">
    <property type="term" value="F:DNA strand exchange activity"/>
    <property type="evidence" value="ECO:0007669"/>
    <property type="project" value="InterPro"/>
</dbReference>
<accession>A0A8A2VD65</accession>
<dbReference type="KEGG" id="hakz:J0X25_12240"/>
<dbReference type="GO" id="GO:0003677">
    <property type="term" value="F:DNA binding"/>
    <property type="evidence" value="ECO:0007669"/>
    <property type="project" value="InterPro"/>
</dbReference>